<dbReference type="AlphaFoldDB" id="A0A1Y2AZJ6"/>
<keyword evidence="1" id="KW-0175">Coiled coil</keyword>
<dbReference type="PANTHER" id="PTHR28260:SF1">
    <property type="entry name" value="SPINDLE POLE BODY COMPONENT SPC105"/>
    <property type="match status" value="1"/>
</dbReference>
<feature type="region of interest" description="Disordered" evidence="2">
    <location>
        <begin position="380"/>
        <end position="502"/>
    </location>
</feature>
<feature type="region of interest" description="Disordered" evidence="2">
    <location>
        <begin position="507"/>
        <end position="526"/>
    </location>
</feature>
<name>A0A1Y2AZJ6_9TREE</name>
<dbReference type="InterPro" id="IPR013253">
    <property type="entry name" value="Spc7_domain"/>
</dbReference>
<dbReference type="Pfam" id="PF18210">
    <property type="entry name" value="Knl1_RWD_C"/>
    <property type="match status" value="1"/>
</dbReference>
<dbReference type="STRING" id="71784.A0A1Y2AZJ6"/>
<dbReference type="GO" id="GO:0007094">
    <property type="term" value="P:mitotic spindle assembly checkpoint signaling"/>
    <property type="evidence" value="ECO:0007669"/>
    <property type="project" value="TreeGrafter"/>
</dbReference>
<protein>
    <submittedName>
        <fullName evidence="4">Spc7 kinetochore protein-domain-containing protein</fullName>
    </submittedName>
</protein>
<evidence type="ECO:0000259" key="3">
    <source>
        <dbReference type="SMART" id="SM00787"/>
    </source>
</evidence>
<evidence type="ECO:0000313" key="5">
    <source>
        <dbReference type="Proteomes" id="UP000193986"/>
    </source>
</evidence>
<keyword evidence="5" id="KW-1185">Reference proteome</keyword>
<dbReference type="Proteomes" id="UP000193986">
    <property type="component" value="Unassembled WGS sequence"/>
</dbReference>
<gene>
    <name evidence="4" type="ORF">BCR39DRAFT_211613</name>
</gene>
<proteinExistence type="predicted"/>
<evidence type="ECO:0000256" key="1">
    <source>
        <dbReference type="SAM" id="Coils"/>
    </source>
</evidence>
<feature type="coiled-coil region" evidence="1">
    <location>
        <begin position="729"/>
        <end position="756"/>
    </location>
</feature>
<comment type="caution">
    <text evidence="4">The sequence shown here is derived from an EMBL/GenBank/DDBJ whole genome shotgun (WGS) entry which is preliminary data.</text>
</comment>
<feature type="compositionally biased region" description="Basic residues" evidence="2">
    <location>
        <begin position="60"/>
        <end position="69"/>
    </location>
</feature>
<accession>A0A1Y2AZJ6</accession>
<dbReference type="GO" id="GO:1990758">
    <property type="term" value="P:mitotic sister chromatid biorientation"/>
    <property type="evidence" value="ECO:0007669"/>
    <property type="project" value="TreeGrafter"/>
</dbReference>
<dbReference type="InParanoid" id="A0A1Y2AZJ6"/>
<dbReference type="GO" id="GO:0000776">
    <property type="term" value="C:kinetochore"/>
    <property type="evidence" value="ECO:0007669"/>
    <property type="project" value="TreeGrafter"/>
</dbReference>
<dbReference type="EMBL" id="MCFC01000034">
    <property type="protein sequence ID" value="ORY27998.1"/>
    <property type="molecule type" value="Genomic_DNA"/>
</dbReference>
<dbReference type="InterPro" id="IPR040850">
    <property type="entry name" value="Knl1_RWD_C"/>
</dbReference>
<dbReference type="Pfam" id="PF08317">
    <property type="entry name" value="Spc7"/>
    <property type="match status" value="1"/>
</dbReference>
<feature type="domain" description="Spc7 kinetochore protein" evidence="3">
    <location>
        <begin position="546"/>
        <end position="864"/>
    </location>
</feature>
<sequence>MSSQVHSPRARKSFGLAEQNLNIHKDDMSLSFNKAKKRAASIGGEGSFHLGKDSGISPRAKARRSMKPRKSILKSFSHNSLANTREDDTMEFTMRHDYAHTVAFSSVSGRPDLSRRVSFAPNAHVRMFEKPLTNSTNEPAPETPKITLLPSPSPRASSGHSRRSSIQNLQNVFVSEGEALGEASMDLEDSDESEDELAGITFNPRIVASPSAVRRISTESQEDDEMEMEMDMDETQVIYGGIIRRASMPAPADMSMESEAASTVNLDEEEKTMDFTIAIGGLIPRSAPEGASSLRNSIGYTFQVPGSTASNLIPGQTVDGETSIEMEMDETVAFGGIIGADESLSSASEENTVNSSREKTMTFSFGNVRDEAVRQVNSKTEITTAASGTISRPPVSPMPSNTRPMSGTPSFARPTVSSVSKSRDTSKRNVFAPSPSPTKALTPRKSGMDTAAEVAKRLSFGSNTSSVGKKRARDNEPITSPYKRPALGDSIFGSSIQPSPSRRAIFASPVNRSTTPPSKSPARSPFRRAILQTAGIDPDADEDDEVEQLTGGEEWEQAPTIRLADFLEMAGVQFMEALPGLNKRRSSIGKGLLGQSTYGSNDREFGLHEYAEAQVQSVFLNMYTWASNKMRADIQQSQNDLSATEAICDQVNPRVIKEYLSASDEDKQLFEMTFKAFKTNTQLMVREEWYDWKTKLVERVQPDVKEHLEGMRQDAARLQDMAGQAAQLLPELRARKEMLEKELAKEREMIKEIEACDQEELKELRGAIAEQSGQIGIFKAELSDSTTKLNDLESKLAEVNGKADEHRGKIGEARSKCDQYTRSDVIRLQEEYDSLAHLHLWRPTAVKSDVLELEFDDEIKLSFECRDYLPDVSSAEVLLLRPASDTENTKTGKSRQGLTEGLFGLVQGCVGELVKGKAKPNVTSIVQQVGQLWTSAQRVRAELAFSNLQYPSRSFLTADGSECVTAYTILLPSVRSKMSLEFGMTRKVLRSWPAGYAEVQVRGKTIYGTADPEVLVRAAQALLDSTSPEGYFGAIFQGCLDAAAQYA</sequence>
<feature type="compositionally biased region" description="Polar residues" evidence="2">
    <location>
        <begin position="398"/>
        <end position="420"/>
    </location>
</feature>
<feature type="region of interest" description="Disordered" evidence="2">
    <location>
        <begin position="131"/>
        <end position="164"/>
    </location>
</feature>
<feature type="compositionally biased region" description="Acidic residues" evidence="2">
    <location>
        <begin position="538"/>
        <end position="547"/>
    </location>
</feature>
<feature type="compositionally biased region" description="Polar residues" evidence="2">
    <location>
        <begin position="154"/>
        <end position="164"/>
    </location>
</feature>
<dbReference type="InterPro" id="IPR033338">
    <property type="entry name" value="Spc105/Spc7"/>
</dbReference>
<dbReference type="SMART" id="SM00787">
    <property type="entry name" value="Spc7"/>
    <property type="match status" value="1"/>
</dbReference>
<organism evidence="4 5">
    <name type="scientific">Naematelia encephala</name>
    <dbReference type="NCBI Taxonomy" id="71784"/>
    <lineage>
        <taxon>Eukaryota</taxon>
        <taxon>Fungi</taxon>
        <taxon>Dikarya</taxon>
        <taxon>Basidiomycota</taxon>
        <taxon>Agaricomycotina</taxon>
        <taxon>Tremellomycetes</taxon>
        <taxon>Tremellales</taxon>
        <taxon>Naemateliaceae</taxon>
        <taxon>Naematelia</taxon>
    </lineage>
</organism>
<feature type="region of interest" description="Disordered" evidence="2">
    <location>
        <begin position="50"/>
        <end position="69"/>
    </location>
</feature>
<evidence type="ECO:0000256" key="2">
    <source>
        <dbReference type="SAM" id="MobiDB-lite"/>
    </source>
</evidence>
<evidence type="ECO:0000313" key="4">
    <source>
        <dbReference type="EMBL" id="ORY27998.1"/>
    </source>
</evidence>
<feature type="compositionally biased region" description="Polar residues" evidence="2">
    <location>
        <begin position="380"/>
        <end position="390"/>
    </location>
</feature>
<dbReference type="PANTHER" id="PTHR28260">
    <property type="entry name" value="SPINDLE POLE BODY COMPONENT SPC105"/>
    <property type="match status" value="1"/>
</dbReference>
<dbReference type="OrthoDB" id="5592879at2759"/>
<dbReference type="GO" id="GO:0034501">
    <property type="term" value="P:protein localization to kinetochore"/>
    <property type="evidence" value="ECO:0007669"/>
    <property type="project" value="TreeGrafter"/>
</dbReference>
<reference evidence="4 5" key="1">
    <citation type="submission" date="2016-07" db="EMBL/GenBank/DDBJ databases">
        <title>Pervasive Adenine N6-methylation of Active Genes in Fungi.</title>
        <authorList>
            <consortium name="DOE Joint Genome Institute"/>
            <person name="Mondo S.J."/>
            <person name="Dannebaum R.O."/>
            <person name="Kuo R.C."/>
            <person name="Labutti K."/>
            <person name="Haridas S."/>
            <person name="Kuo A."/>
            <person name="Salamov A."/>
            <person name="Ahrendt S.R."/>
            <person name="Lipzen A."/>
            <person name="Sullivan W."/>
            <person name="Andreopoulos W.B."/>
            <person name="Clum A."/>
            <person name="Lindquist E."/>
            <person name="Daum C."/>
            <person name="Ramamoorthy G.K."/>
            <person name="Gryganskyi A."/>
            <person name="Culley D."/>
            <person name="Magnuson J.K."/>
            <person name="James T.Y."/>
            <person name="O'Malley M.A."/>
            <person name="Stajich J.E."/>
            <person name="Spatafora J.W."/>
            <person name="Visel A."/>
            <person name="Grigoriev I.V."/>
        </authorList>
    </citation>
    <scope>NUCLEOTIDE SEQUENCE [LARGE SCALE GENOMIC DNA]</scope>
    <source>
        <strain evidence="4 5">68-887.2</strain>
    </source>
</reference>
<feature type="coiled-coil region" evidence="1">
    <location>
        <begin position="782"/>
        <end position="809"/>
    </location>
</feature>
<feature type="region of interest" description="Disordered" evidence="2">
    <location>
        <begin position="535"/>
        <end position="554"/>
    </location>
</feature>